<evidence type="ECO:0000256" key="1">
    <source>
        <dbReference type="ARBA" id="ARBA00010652"/>
    </source>
</evidence>
<dbReference type="InterPro" id="IPR022171">
    <property type="entry name" value="PPE_C"/>
</dbReference>
<organism evidence="4 5">
    <name type="scientific">Mycolicibacterium paratuberculosis (strain ATCC BAA-968 / K-10)</name>
    <name type="common">Mycobacterium paratuberculosis</name>
    <dbReference type="NCBI Taxonomy" id="262316"/>
    <lineage>
        <taxon>Bacteria</taxon>
        <taxon>Bacillati</taxon>
        <taxon>Actinomycetota</taxon>
        <taxon>Actinomycetes</taxon>
        <taxon>Mycobacteriales</taxon>
        <taxon>Mycobacteriaceae</taxon>
        <taxon>Mycobacterium</taxon>
        <taxon>Mycobacterium avium complex (MAC)</taxon>
    </lineage>
</organism>
<dbReference type="Proteomes" id="UP000000580">
    <property type="component" value="Chromosome"/>
</dbReference>
<dbReference type="HOGENOM" id="CLU_000243_0_0_11"/>
<reference evidence="4 5" key="1">
    <citation type="journal article" date="2005" name="Proc. Natl. Acad. Sci. U.S.A.">
        <title>The complete genome sequence of Mycobacterium avium subspecies paratuberculosis.</title>
        <authorList>
            <person name="Li L."/>
            <person name="Bannantine J.P."/>
            <person name="Zhang Q."/>
            <person name="Amonsin A."/>
            <person name="May B.J."/>
            <person name="Alt D."/>
            <person name="Banerji N."/>
            <person name="Kanjilal S."/>
            <person name="Kapur V."/>
        </authorList>
    </citation>
    <scope>NUCLEOTIDE SEQUENCE [LARGE SCALE GENOMIC DNA]</scope>
    <source>
        <strain evidence="5">ATCC BAA-968 / K-10</strain>
    </source>
</reference>
<protein>
    <recommendedName>
        <fullName evidence="6">PPE family protein</fullName>
    </recommendedName>
</protein>
<dbReference type="InterPro" id="IPR000030">
    <property type="entry name" value="PPE_dom"/>
</dbReference>
<gene>
    <name evidence="4" type="ordered locus">MAP_0966c</name>
</gene>
<dbReference type="GO" id="GO:0052572">
    <property type="term" value="P:response to host immune response"/>
    <property type="evidence" value="ECO:0007669"/>
    <property type="project" value="TreeGrafter"/>
</dbReference>
<keyword evidence="5" id="KW-1185">Reference proteome</keyword>
<dbReference type="AlphaFoldDB" id="Q741X1"/>
<dbReference type="FunFam" id="1.20.1260.20:FF:000001">
    <property type="entry name" value="PPE family protein PPE41"/>
    <property type="match status" value="1"/>
</dbReference>
<dbReference type="SUPFAM" id="SSF140459">
    <property type="entry name" value="PE/PPE dimer-like"/>
    <property type="match status" value="1"/>
</dbReference>
<dbReference type="KEGG" id="mpa:MAP_0966c"/>
<dbReference type="Pfam" id="PF00823">
    <property type="entry name" value="PPE"/>
    <property type="match status" value="1"/>
</dbReference>
<evidence type="ECO:0000259" key="2">
    <source>
        <dbReference type="Pfam" id="PF00823"/>
    </source>
</evidence>
<dbReference type="PANTHER" id="PTHR46766">
    <property type="entry name" value="GLUTAMINE-RICH PROTEIN 2"/>
    <property type="match status" value="1"/>
</dbReference>
<dbReference type="Pfam" id="PF12484">
    <property type="entry name" value="PPE-SVP"/>
    <property type="match status" value="1"/>
</dbReference>
<proteinExistence type="inferred from homology"/>
<comment type="similarity">
    <text evidence="1">Belongs to the mycobacterial PPE family.</text>
</comment>
<evidence type="ECO:0000313" key="4">
    <source>
        <dbReference type="EMBL" id="AAS03283.1"/>
    </source>
</evidence>
<dbReference type="eggNOG" id="COG5651">
    <property type="taxonomic scope" value="Bacteria"/>
</dbReference>
<dbReference type="STRING" id="262316.MAP_0966c"/>
<feature type="domain" description="PPE family C-terminal" evidence="3">
    <location>
        <begin position="342"/>
        <end position="416"/>
    </location>
</feature>
<dbReference type="InterPro" id="IPR038332">
    <property type="entry name" value="PPE_sf"/>
</dbReference>
<dbReference type="EMBL" id="AE016958">
    <property type="protein sequence ID" value="AAS03283.1"/>
    <property type="molecule type" value="Genomic_DNA"/>
</dbReference>
<dbReference type="PANTHER" id="PTHR46766:SF1">
    <property type="entry name" value="GLUTAMINE-RICH PROTEIN 2"/>
    <property type="match status" value="1"/>
</dbReference>
<name>Q741X1_MYCPA</name>
<evidence type="ECO:0008006" key="6">
    <source>
        <dbReference type="Google" id="ProtNLM"/>
    </source>
</evidence>
<sequence length="422" mass="40737">MHGRCGAAPAPPPPPRSCAGPGADVIDFGALPPEVNSARMYAGPGPLSLTAAAVAWDALAAELHAAASCYRSVIAGLTTGRWLGPSSLAMASAFAPYMAWMAGAAGRAAETAGQARLAVEVFEAAFAMTVPPPAVAANRVQLATLIATNFFGQNAAAIAATEAEYAEMWAQDAAAMYEYAAGSAAACAVTPFTPPPDTTDEAGVARQAAVVGQVTTQAELNHTVSKIPTTLQGLSSPMTAGLDTVTDTGSGAAGGAAAGAANSTTSSIMTGLASGIPGAIPSAFSAAATPLYGMSSILGIAQTAQGLAKAAGDGVAAAASGVASAASSGAGALGSLGSGVLGTLGKAAALGPLAVPASWTSVIPAAHSAVSALPTINLAGANVPPSVMGSLPRLAAASGKTLGPRYGVIPTVMTRPPSAGYA</sequence>
<accession>Q741X1</accession>
<feature type="domain" description="PPE" evidence="2">
    <location>
        <begin position="27"/>
        <end position="188"/>
    </location>
</feature>
<evidence type="ECO:0000313" key="5">
    <source>
        <dbReference type="Proteomes" id="UP000000580"/>
    </source>
</evidence>
<evidence type="ECO:0000259" key="3">
    <source>
        <dbReference type="Pfam" id="PF12484"/>
    </source>
</evidence>
<dbReference type="Gene3D" id="1.20.1260.20">
    <property type="entry name" value="PPE superfamily"/>
    <property type="match status" value="1"/>
</dbReference>